<protein>
    <submittedName>
        <fullName evidence="3">Uncharacterized protein</fullName>
    </submittedName>
</protein>
<reference evidence="3" key="1">
    <citation type="submission" date="2018-06" db="EMBL/GenBank/DDBJ databases">
        <authorList>
            <person name="Zhirakovskaya E."/>
        </authorList>
    </citation>
    <scope>NUCLEOTIDE SEQUENCE</scope>
</reference>
<evidence type="ECO:0000313" key="3">
    <source>
        <dbReference type="EMBL" id="VAW24813.1"/>
    </source>
</evidence>
<evidence type="ECO:0000259" key="2">
    <source>
        <dbReference type="Pfam" id="PF21186"/>
    </source>
</evidence>
<dbReference type="InterPro" id="IPR049281">
    <property type="entry name" value="BVU_3817-like_C_sf"/>
</dbReference>
<accession>A0A3B0U8X0</accession>
<dbReference type="InterPro" id="IPR049280">
    <property type="entry name" value="DUF6852"/>
</dbReference>
<evidence type="ECO:0000259" key="1">
    <source>
        <dbReference type="Pfam" id="PF18347"/>
    </source>
</evidence>
<name>A0A3B0U8X0_9ZZZZ</name>
<feature type="domain" description="DUF5606" evidence="1">
    <location>
        <begin position="2"/>
        <end position="47"/>
    </location>
</feature>
<dbReference type="AlphaFoldDB" id="A0A3B0U8X0"/>
<feature type="domain" description="DUF6852" evidence="2">
    <location>
        <begin position="50"/>
        <end position="118"/>
    </location>
</feature>
<dbReference type="InterPro" id="IPR049282">
    <property type="entry name" value="BVU_3817_N_sf"/>
</dbReference>
<dbReference type="InterPro" id="IPR041218">
    <property type="entry name" value="DUF5606"/>
</dbReference>
<dbReference type="Gene3D" id="2.30.30.730">
    <property type="match status" value="1"/>
</dbReference>
<gene>
    <name evidence="3" type="ORF">MNBD_BACTEROID01-2903</name>
</gene>
<dbReference type="EMBL" id="UOEP01000225">
    <property type="protein sequence ID" value="VAW24813.1"/>
    <property type="molecule type" value="Genomic_DNA"/>
</dbReference>
<dbReference type="Gene3D" id="1.10.10.1650">
    <property type="match status" value="1"/>
</dbReference>
<dbReference type="Pfam" id="PF21186">
    <property type="entry name" value="DUF6852"/>
    <property type="match status" value="1"/>
</dbReference>
<proteinExistence type="predicted"/>
<organism evidence="3">
    <name type="scientific">hydrothermal vent metagenome</name>
    <dbReference type="NCBI Taxonomy" id="652676"/>
    <lineage>
        <taxon>unclassified sequences</taxon>
        <taxon>metagenomes</taxon>
        <taxon>ecological metagenomes</taxon>
    </lineage>
</organism>
<dbReference type="Pfam" id="PF18347">
    <property type="entry name" value="DUF5606"/>
    <property type="match status" value="1"/>
</dbReference>
<sequence>MLKGILAISGHSGLFKKVAEAKNNVIVESLTTKKRMPVYSTSKISALEDIAIFSESGDVALKDVLKKISDLENGGPSINPKVPGKELKSYFAKVLPDYDKERVYVSDMKKVVIWYNILQENNMLNFEGEEGGTEKPEEGSLEE</sequence>